<keyword evidence="4" id="KW-1185">Reference proteome</keyword>
<dbReference type="SUPFAM" id="SSF143990">
    <property type="entry name" value="YbiA-like"/>
    <property type="match status" value="1"/>
</dbReference>
<evidence type="ECO:0000313" key="3">
    <source>
        <dbReference type="EMBL" id="KAF2500477.1"/>
    </source>
</evidence>
<evidence type="ECO:0000256" key="1">
    <source>
        <dbReference type="SAM" id="MobiDB-lite"/>
    </source>
</evidence>
<evidence type="ECO:0000313" key="4">
    <source>
        <dbReference type="Proteomes" id="UP000799750"/>
    </source>
</evidence>
<reference evidence="3" key="1">
    <citation type="journal article" date="2020" name="Stud. Mycol.">
        <title>101 Dothideomycetes genomes: a test case for predicting lifestyles and emergence of pathogens.</title>
        <authorList>
            <person name="Haridas S."/>
            <person name="Albert R."/>
            <person name="Binder M."/>
            <person name="Bloem J."/>
            <person name="Labutti K."/>
            <person name="Salamov A."/>
            <person name="Andreopoulos B."/>
            <person name="Baker S."/>
            <person name="Barry K."/>
            <person name="Bills G."/>
            <person name="Bluhm B."/>
            <person name="Cannon C."/>
            <person name="Castanera R."/>
            <person name="Culley D."/>
            <person name="Daum C."/>
            <person name="Ezra D."/>
            <person name="Gonzalez J."/>
            <person name="Henrissat B."/>
            <person name="Kuo A."/>
            <person name="Liang C."/>
            <person name="Lipzen A."/>
            <person name="Lutzoni F."/>
            <person name="Magnuson J."/>
            <person name="Mondo S."/>
            <person name="Nolan M."/>
            <person name="Ohm R."/>
            <person name="Pangilinan J."/>
            <person name="Park H.-J."/>
            <person name="Ramirez L."/>
            <person name="Alfaro M."/>
            <person name="Sun H."/>
            <person name="Tritt A."/>
            <person name="Yoshinaga Y."/>
            <person name="Zwiers L.-H."/>
            <person name="Turgeon B."/>
            <person name="Goodwin S."/>
            <person name="Spatafora J."/>
            <person name="Crous P."/>
            <person name="Grigoriev I."/>
        </authorList>
    </citation>
    <scope>NUCLEOTIDE SEQUENCE</scope>
    <source>
        <strain evidence="3">CBS 269.34</strain>
    </source>
</reference>
<proteinExistence type="predicted"/>
<evidence type="ECO:0000259" key="2">
    <source>
        <dbReference type="Pfam" id="PF08719"/>
    </source>
</evidence>
<dbReference type="OrthoDB" id="206452at2759"/>
<name>A0A6A6RAG8_9PEZI</name>
<dbReference type="Pfam" id="PF08719">
    <property type="entry name" value="NADAR"/>
    <property type="match status" value="1"/>
</dbReference>
<dbReference type="Proteomes" id="UP000799750">
    <property type="component" value="Unassembled WGS sequence"/>
</dbReference>
<feature type="domain" description="NADAR" evidence="2">
    <location>
        <begin position="56"/>
        <end position="211"/>
    </location>
</feature>
<accession>A0A6A6RAG8</accession>
<feature type="region of interest" description="Disordered" evidence="1">
    <location>
        <begin position="1"/>
        <end position="41"/>
    </location>
</feature>
<dbReference type="InterPro" id="IPR037238">
    <property type="entry name" value="YbiA-like_sf"/>
</dbReference>
<dbReference type="Gene3D" id="1.10.357.40">
    <property type="entry name" value="YbiA-like"/>
    <property type="match status" value="1"/>
</dbReference>
<organism evidence="3 4">
    <name type="scientific">Lophium mytilinum</name>
    <dbReference type="NCBI Taxonomy" id="390894"/>
    <lineage>
        <taxon>Eukaryota</taxon>
        <taxon>Fungi</taxon>
        <taxon>Dikarya</taxon>
        <taxon>Ascomycota</taxon>
        <taxon>Pezizomycotina</taxon>
        <taxon>Dothideomycetes</taxon>
        <taxon>Pleosporomycetidae</taxon>
        <taxon>Mytilinidiales</taxon>
        <taxon>Mytilinidiaceae</taxon>
        <taxon>Lophium</taxon>
    </lineage>
</organism>
<sequence>MAPSTRSSTKTTSTNSDTTSLSPTKMRKSKGKGKAAATNPNISSATADAETTGAIFFWREYGHAYGFLSQWYESEWEHEGTSYISAEMWMMVEKARLFGDEDVAQRMLLESDPKTHKVLGRQVADFDAKVWDDNKLRIVEEGNWHKFTKSKQAEELQKLLLATGDRELVEASPFDKIWGIGFAEKGAERNRHKWGQNLLGKALMTVRERLREQEEVASIEEEAA</sequence>
<dbReference type="EMBL" id="MU004183">
    <property type="protein sequence ID" value="KAF2500477.1"/>
    <property type="molecule type" value="Genomic_DNA"/>
</dbReference>
<dbReference type="AlphaFoldDB" id="A0A6A6RAG8"/>
<dbReference type="CDD" id="cd15457">
    <property type="entry name" value="NADAR"/>
    <property type="match status" value="1"/>
</dbReference>
<protein>
    <submittedName>
        <fullName evidence="3">DUF1768-domain-containing protein</fullName>
    </submittedName>
</protein>
<feature type="compositionally biased region" description="Low complexity" evidence="1">
    <location>
        <begin position="1"/>
        <end position="24"/>
    </location>
</feature>
<dbReference type="InterPro" id="IPR012816">
    <property type="entry name" value="NADAR"/>
</dbReference>
<gene>
    <name evidence="3" type="ORF">BU16DRAFT_523246</name>
</gene>
<dbReference type="NCBIfam" id="TIGR02464">
    <property type="entry name" value="ribofla_fusion"/>
    <property type="match status" value="1"/>
</dbReference>